<protein>
    <submittedName>
        <fullName evidence="2">Uncharacterized protein</fullName>
    </submittedName>
</protein>
<feature type="compositionally biased region" description="Low complexity" evidence="1">
    <location>
        <begin position="17"/>
        <end position="28"/>
    </location>
</feature>
<dbReference type="KEGG" id="cak:Caul_4980"/>
<accession>B0T697</accession>
<feature type="region of interest" description="Disordered" evidence="1">
    <location>
        <begin position="1"/>
        <end position="28"/>
    </location>
</feature>
<reference evidence="2" key="1">
    <citation type="submission" date="2008-01" db="EMBL/GenBank/DDBJ databases">
        <title>Complete sequence of chromosome of Caulobacter sp. K31.</title>
        <authorList>
            <consortium name="US DOE Joint Genome Institute"/>
            <person name="Copeland A."/>
            <person name="Lucas S."/>
            <person name="Lapidus A."/>
            <person name="Barry K."/>
            <person name="Glavina del Rio T."/>
            <person name="Dalin E."/>
            <person name="Tice H."/>
            <person name="Pitluck S."/>
            <person name="Bruce D."/>
            <person name="Goodwin L."/>
            <person name="Thompson L.S."/>
            <person name="Brettin T."/>
            <person name="Detter J.C."/>
            <person name="Han C."/>
            <person name="Schmutz J."/>
            <person name="Larimer F."/>
            <person name="Land M."/>
            <person name="Hauser L."/>
            <person name="Kyrpides N."/>
            <person name="Kim E."/>
            <person name="Stephens C."/>
            <person name="Richardson P."/>
        </authorList>
    </citation>
    <scope>NUCLEOTIDE SEQUENCE [LARGE SCALE GENOMIC DNA]</scope>
    <source>
        <strain evidence="2">K31</strain>
    </source>
</reference>
<name>B0T697_CAUSK</name>
<sequence length="91" mass="9382">MSTIRPAGLPSIPQRPASTQGSTGAGGSRAAAFFQAAVADAAPTRPASPPIAVQLQTQAQPQRQPPPRPFVQPAEPPQKVLRPGSLLNILV</sequence>
<proteinExistence type="predicted"/>
<dbReference type="EMBL" id="CP000927">
    <property type="protein sequence ID" value="ABZ74100.1"/>
    <property type="molecule type" value="Genomic_DNA"/>
</dbReference>
<dbReference type="AlphaFoldDB" id="B0T697"/>
<feature type="compositionally biased region" description="Pro residues" evidence="1">
    <location>
        <begin position="63"/>
        <end position="76"/>
    </location>
</feature>
<evidence type="ECO:0000256" key="1">
    <source>
        <dbReference type="SAM" id="MobiDB-lite"/>
    </source>
</evidence>
<evidence type="ECO:0000313" key="2">
    <source>
        <dbReference type="EMBL" id="ABZ74100.1"/>
    </source>
</evidence>
<gene>
    <name evidence="2" type="ordered locus">Caul_4980</name>
</gene>
<organism evidence="2">
    <name type="scientific">Caulobacter sp. (strain K31)</name>
    <dbReference type="NCBI Taxonomy" id="366602"/>
    <lineage>
        <taxon>Bacteria</taxon>
        <taxon>Pseudomonadati</taxon>
        <taxon>Pseudomonadota</taxon>
        <taxon>Alphaproteobacteria</taxon>
        <taxon>Caulobacterales</taxon>
        <taxon>Caulobacteraceae</taxon>
        <taxon>Caulobacter</taxon>
    </lineage>
</organism>
<dbReference type="HOGENOM" id="CLU_2435467_0_0_5"/>
<feature type="region of interest" description="Disordered" evidence="1">
    <location>
        <begin position="40"/>
        <end position="84"/>
    </location>
</feature>